<organism evidence="5 6">
    <name type="scientific">Methylosinus sporium</name>
    <dbReference type="NCBI Taxonomy" id="428"/>
    <lineage>
        <taxon>Bacteria</taxon>
        <taxon>Pseudomonadati</taxon>
        <taxon>Pseudomonadota</taxon>
        <taxon>Alphaproteobacteria</taxon>
        <taxon>Hyphomicrobiales</taxon>
        <taxon>Methylocystaceae</taxon>
        <taxon>Methylosinus</taxon>
    </lineage>
</organism>
<dbReference type="Gene3D" id="3.90.220.20">
    <property type="entry name" value="DNA methylase specificity domains"/>
    <property type="match status" value="2"/>
</dbReference>
<evidence type="ECO:0000256" key="1">
    <source>
        <dbReference type="ARBA" id="ARBA00010923"/>
    </source>
</evidence>
<evidence type="ECO:0000313" key="6">
    <source>
        <dbReference type="Proteomes" id="UP000316781"/>
    </source>
</evidence>
<evidence type="ECO:0000256" key="3">
    <source>
        <dbReference type="ARBA" id="ARBA00023125"/>
    </source>
</evidence>
<dbReference type="InterPro" id="IPR044946">
    <property type="entry name" value="Restrct_endonuc_typeI_TRD_sf"/>
</dbReference>
<dbReference type="InterPro" id="IPR000055">
    <property type="entry name" value="Restrct_endonuc_typeI_TRD"/>
</dbReference>
<dbReference type="GO" id="GO:0009307">
    <property type="term" value="P:DNA restriction-modification system"/>
    <property type="evidence" value="ECO:0007669"/>
    <property type="project" value="UniProtKB-KW"/>
</dbReference>
<keyword evidence="2" id="KW-0680">Restriction system</keyword>
<gene>
    <name evidence="5" type="ORF">FM996_03140</name>
</gene>
<protein>
    <recommendedName>
        <fullName evidence="4">Type I restriction modification DNA specificity domain-containing protein</fullName>
    </recommendedName>
</protein>
<dbReference type="CDD" id="cd17253">
    <property type="entry name" value="RMtype1_S_Eco933I-TRD2-CR2_like"/>
    <property type="match status" value="1"/>
</dbReference>
<evidence type="ECO:0000259" key="4">
    <source>
        <dbReference type="Pfam" id="PF01420"/>
    </source>
</evidence>
<dbReference type="EMBL" id="VJMF01000014">
    <property type="protein sequence ID" value="TRL37189.1"/>
    <property type="molecule type" value="Genomic_DNA"/>
</dbReference>
<feature type="domain" description="Type I restriction modification DNA specificity" evidence="4">
    <location>
        <begin position="25"/>
        <end position="193"/>
    </location>
</feature>
<dbReference type="CDD" id="cd17273">
    <property type="entry name" value="RMtype1_S_EcoJA69PI-TRD1-CR1_like"/>
    <property type="match status" value="1"/>
</dbReference>
<dbReference type="PANTHER" id="PTHR43140:SF1">
    <property type="entry name" value="TYPE I RESTRICTION ENZYME ECOKI SPECIFICITY SUBUNIT"/>
    <property type="match status" value="1"/>
</dbReference>
<comment type="similarity">
    <text evidence="1">Belongs to the type-I restriction system S methylase family.</text>
</comment>
<comment type="caution">
    <text evidence="5">The sequence shown here is derived from an EMBL/GenBank/DDBJ whole genome shotgun (WGS) entry which is preliminary data.</text>
</comment>
<dbReference type="AlphaFoldDB" id="A0A549T5M7"/>
<dbReference type="SUPFAM" id="SSF116734">
    <property type="entry name" value="DNA methylase specificity domain"/>
    <property type="match status" value="2"/>
</dbReference>
<dbReference type="RefSeq" id="WP_142861802.1">
    <property type="nucleotide sequence ID" value="NZ_VJMF01000014.1"/>
</dbReference>
<accession>A0A549T5M7</accession>
<evidence type="ECO:0000256" key="2">
    <source>
        <dbReference type="ARBA" id="ARBA00022747"/>
    </source>
</evidence>
<name>A0A549T5M7_METSR</name>
<keyword evidence="3" id="KW-0238">DNA-binding</keyword>
<dbReference type="Proteomes" id="UP000316781">
    <property type="component" value="Unassembled WGS sequence"/>
</dbReference>
<proteinExistence type="inferred from homology"/>
<dbReference type="GO" id="GO:0003677">
    <property type="term" value="F:DNA binding"/>
    <property type="evidence" value="ECO:0007669"/>
    <property type="project" value="UniProtKB-KW"/>
</dbReference>
<evidence type="ECO:0000313" key="5">
    <source>
        <dbReference type="EMBL" id="TRL37189.1"/>
    </source>
</evidence>
<dbReference type="InterPro" id="IPR051212">
    <property type="entry name" value="Type-I_RE_S_subunit"/>
</dbReference>
<dbReference type="PANTHER" id="PTHR43140">
    <property type="entry name" value="TYPE-1 RESTRICTION ENZYME ECOKI SPECIFICITY PROTEIN"/>
    <property type="match status" value="1"/>
</dbReference>
<reference evidence="5 6" key="1">
    <citation type="submission" date="2019-07" db="EMBL/GenBank/DDBJ databases">
        <title>Ln-dependent methylotrophs.</title>
        <authorList>
            <person name="Tani A."/>
        </authorList>
    </citation>
    <scope>NUCLEOTIDE SEQUENCE [LARGE SCALE GENOMIC DNA]</scope>
    <source>
        <strain evidence="5 6">SM89A</strain>
    </source>
</reference>
<dbReference type="Pfam" id="PF01420">
    <property type="entry name" value="Methylase_S"/>
    <property type="match status" value="1"/>
</dbReference>
<sequence>MTLVEAKPKAAGGDVAGGEGPWELPEGWEWAPASSFAQIVGGSTPKDAANPSNYDPNGVPWITPADLSGYSAPTIRVGARSLSTKGTKACSARMLPAGTVLISSRAPVGYCAVADAPLCTNQGFKSLVLRAPIDPFFLRYFVLFSKQRLNDAASGTTFKELSGAAMEAILFPLAPLAEQRRIVARIDELFVEIAEGEAALREARKGLDLFRRALLKVAVTGELTKDWRDANRSAGTGDDLIARIRKTYSKSRPSRTDWRPASSAPDLPETWTWCAVEEAGEVQLGRQRAPQHHAGDHMRPYLRVANVLEARLDLSDVKWMNFTPKEFEVFSLRSGDVLLNEGQAPELLGRPAIFRGEIDGCCFQKTLLRFRAKEGVVPEYALIVFRHYMHCGRFKRESRITTNIGHLTQVRFVVMEFPLPPTCEQQAIVDLFNELEHAANEAFHNLPDAALLRQSVLKAAFEGRLVPQCAADEPASSLLDHLVETPSNPIVRKRGRLRKER</sequence>